<comment type="caution">
    <text evidence="7">The sequence shown here is derived from an EMBL/GenBank/DDBJ whole genome shotgun (WGS) entry which is preliminary data.</text>
</comment>
<evidence type="ECO:0000259" key="6">
    <source>
        <dbReference type="PROSITE" id="PS50931"/>
    </source>
</evidence>
<keyword evidence="2" id="KW-0805">Transcription regulation</keyword>
<dbReference type="PROSITE" id="PS50931">
    <property type="entry name" value="HTH_LYSR"/>
    <property type="match status" value="1"/>
</dbReference>
<keyword evidence="5" id="KW-0804">Transcription</keyword>
<dbReference type="NCBIfam" id="NF008284">
    <property type="entry name" value="PRK11062.1"/>
    <property type="match status" value="1"/>
</dbReference>
<keyword evidence="4" id="KW-0010">Activator</keyword>
<dbReference type="Pfam" id="PF03466">
    <property type="entry name" value="LysR_substrate"/>
    <property type="match status" value="1"/>
</dbReference>
<dbReference type="PANTHER" id="PTHR30293:SF2">
    <property type="entry name" value="TRANSCRIPTIONAL ACTIVATOR PROTEIN NHAR"/>
    <property type="match status" value="1"/>
</dbReference>
<dbReference type="InterPro" id="IPR000847">
    <property type="entry name" value="LysR_HTH_N"/>
</dbReference>
<dbReference type="RefSeq" id="WP_100142037.1">
    <property type="nucleotide sequence ID" value="NZ_BMKO01000003.1"/>
</dbReference>
<proteinExistence type="inferred from homology"/>
<evidence type="ECO:0000256" key="2">
    <source>
        <dbReference type="ARBA" id="ARBA00023015"/>
    </source>
</evidence>
<feature type="domain" description="HTH lysR-type" evidence="6">
    <location>
        <begin position="4"/>
        <end position="61"/>
    </location>
</feature>
<evidence type="ECO:0000256" key="4">
    <source>
        <dbReference type="ARBA" id="ARBA00023159"/>
    </source>
</evidence>
<dbReference type="PANTHER" id="PTHR30293">
    <property type="entry name" value="TRANSCRIPTIONAL REGULATORY PROTEIN NAC-RELATED"/>
    <property type="match status" value="1"/>
</dbReference>
<dbReference type="Proteomes" id="UP000606498">
    <property type="component" value="Unassembled WGS sequence"/>
</dbReference>
<evidence type="ECO:0000256" key="5">
    <source>
        <dbReference type="ARBA" id="ARBA00023163"/>
    </source>
</evidence>
<protein>
    <submittedName>
        <fullName evidence="7">Transcriptional activator NhaR</fullName>
    </submittedName>
</protein>
<keyword evidence="3" id="KW-0238">DNA-binding</keyword>
<dbReference type="SUPFAM" id="SSF46785">
    <property type="entry name" value="Winged helix' DNA-binding domain"/>
    <property type="match status" value="1"/>
</dbReference>
<gene>
    <name evidence="7" type="primary">nhaR</name>
    <name evidence="7" type="ORF">GCM10011520_14310</name>
</gene>
<evidence type="ECO:0000256" key="1">
    <source>
        <dbReference type="ARBA" id="ARBA00009437"/>
    </source>
</evidence>
<accession>A0ABQ1T1J4</accession>
<dbReference type="InterPro" id="IPR036388">
    <property type="entry name" value="WH-like_DNA-bd_sf"/>
</dbReference>
<evidence type="ECO:0000256" key="3">
    <source>
        <dbReference type="ARBA" id="ARBA00023125"/>
    </source>
</evidence>
<dbReference type="EMBL" id="BMKO01000003">
    <property type="protein sequence ID" value="GGE74900.1"/>
    <property type="molecule type" value="Genomic_DNA"/>
</dbReference>
<dbReference type="InterPro" id="IPR036390">
    <property type="entry name" value="WH_DNA-bd_sf"/>
</dbReference>
<organism evidence="7 8">
    <name type="scientific">Shewanella carassii</name>
    <dbReference type="NCBI Taxonomy" id="1987584"/>
    <lineage>
        <taxon>Bacteria</taxon>
        <taxon>Pseudomonadati</taxon>
        <taxon>Pseudomonadota</taxon>
        <taxon>Gammaproteobacteria</taxon>
        <taxon>Alteromonadales</taxon>
        <taxon>Shewanellaceae</taxon>
        <taxon>Shewanella</taxon>
    </lineage>
</organism>
<dbReference type="SUPFAM" id="SSF53850">
    <property type="entry name" value="Periplasmic binding protein-like II"/>
    <property type="match status" value="1"/>
</dbReference>
<evidence type="ECO:0000313" key="8">
    <source>
        <dbReference type="Proteomes" id="UP000606498"/>
    </source>
</evidence>
<keyword evidence="8" id="KW-1185">Reference proteome</keyword>
<dbReference type="InterPro" id="IPR005119">
    <property type="entry name" value="LysR_subst-bd"/>
</dbReference>
<dbReference type="Pfam" id="PF00126">
    <property type="entry name" value="HTH_1"/>
    <property type="match status" value="1"/>
</dbReference>
<name>A0ABQ1T1J4_9GAMM</name>
<comment type="similarity">
    <text evidence="1">Belongs to the LysR transcriptional regulatory family.</text>
</comment>
<sequence length="302" mass="34783">MSHLNYNHLYYFWMVHKQGSVTKAAETLCLTPQTITGQIRTLEERLKGSLFKRVGRNLAPTELGELVFRYADKMFSLSYEMLDVLNYRKDESILFEVGIADALSKALASRVLMSVIPSNSSMHLACYESTHESLMTRLREHKLDMILSDCAGESLKYPEILSKKLGECGIAFFSAQEFKSGFPECLEEGPLLIPSRRTSLGQQLYRWFDEKRLNVKILGEFDDAAMMKAFGYFRKGIFVAPSIYQQDILEHNIRLLGETMEIKEEYHVMFAERMIQHPAVQRLLETDFGDLFAGRDLQVQQF</sequence>
<dbReference type="Gene3D" id="1.10.10.10">
    <property type="entry name" value="Winged helix-like DNA-binding domain superfamily/Winged helix DNA-binding domain"/>
    <property type="match status" value="1"/>
</dbReference>
<reference evidence="8" key="1">
    <citation type="journal article" date="2019" name="Int. J. Syst. Evol. Microbiol.">
        <title>The Global Catalogue of Microorganisms (GCM) 10K type strain sequencing project: providing services to taxonomists for standard genome sequencing and annotation.</title>
        <authorList>
            <consortium name="The Broad Institute Genomics Platform"/>
            <consortium name="The Broad Institute Genome Sequencing Center for Infectious Disease"/>
            <person name="Wu L."/>
            <person name="Ma J."/>
        </authorList>
    </citation>
    <scope>NUCLEOTIDE SEQUENCE [LARGE SCALE GENOMIC DNA]</scope>
    <source>
        <strain evidence="8">CGMCC 1.16033</strain>
    </source>
</reference>
<evidence type="ECO:0000313" key="7">
    <source>
        <dbReference type="EMBL" id="GGE74900.1"/>
    </source>
</evidence>